<organism evidence="1 2">
    <name type="scientific">Zophobas morio</name>
    <dbReference type="NCBI Taxonomy" id="2755281"/>
    <lineage>
        <taxon>Eukaryota</taxon>
        <taxon>Metazoa</taxon>
        <taxon>Ecdysozoa</taxon>
        <taxon>Arthropoda</taxon>
        <taxon>Hexapoda</taxon>
        <taxon>Insecta</taxon>
        <taxon>Pterygota</taxon>
        <taxon>Neoptera</taxon>
        <taxon>Endopterygota</taxon>
        <taxon>Coleoptera</taxon>
        <taxon>Polyphaga</taxon>
        <taxon>Cucujiformia</taxon>
        <taxon>Tenebrionidae</taxon>
        <taxon>Zophobas</taxon>
    </lineage>
</organism>
<dbReference type="Proteomes" id="UP001168821">
    <property type="component" value="Unassembled WGS sequence"/>
</dbReference>
<dbReference type="EMBL" id="JALNTZ010000004">
    <property type="protein sequence ID" value="KAJ3653690.1"/>
    <property type="molecule type" value="Genomic_DNA"/>
</dbReference>
<comment type="caution">
    <text evidence="1">The sequence shown here is derived from an EMBL/GenBank/DDBJ whole genome shotgun (WGS) entry which is preliminary data.</text>
</comment>
<dbReference type="AlphaFoldDB" id="A0AA38ME65"/>
<evidence type="ECO:0000313" key="1">
    <source>
        <dbReference type="EMBL" id="KAJ3653690.1"/>
    </source>
</evidence>
<evidence type="ECO:0000313" key="2">
    <source>
        <dbReference type="Proteomes" id="UP001168821"/>
    </source>
</evidence>
<gene>
    <name evidence="1" type="ORF">Zmor_012928</name>
</gene>
<reference evidence="1" key="1">
    <citation type="journal article" date="2023" name="G3 (Bethesda)">
        <title>Whole genome assemblies of Zophobas morio and Tenebrio molitor.</title>
        <authorList>
            <person name="Kaur S."/>
            <person name="Stinson S.A."/>
            <person name="diCenzo G.C."/>
        </authorList>
    </citation>
    <scope>NUCLEOTIDE SEQUENCE</scope>
    <source>
        <strain evidence="1">QUZm001</strain>
    </source>
</reference>
<accession>A0AA38ME65</accession>
<sequence>MAPLYDFQIDGASTKQKIVCGRYSYDKVNTTTLKFIGGSSRLRPQARSVGLSLATADVPSGYEKPTHVMSSSVDIRILGRARGGVNRVSIKQ</sequence>
<keyword evidence="2" id="KW-1185">Reference proteome</keyword>
<name>A0AA38ME65_9CUCU</name>
<protein>
    <submittedName>
        <fullName evidence="1">Uncharacterized protein</fullName>
    </submittedName>
</protein>
<proteinExistence type="predicted"/>